<proteinExistence type="predicted"/>
<feature type="non-terminal residue" evidence="1">
    <location>
        <position position="343"/>
    </location>
</feature>
<evidence type="ECO:0000313" key="1">
    <source>
        <dbReference type="EMBL" id="CAK0881110.1"/>
    </source>
</evidence>
<name>A0ABN9W4T3_9DINO</name>
<keyword evidence="2" id="KW-1185">Reference proteome</keyword>
<evidence type="ECO:0008006" key="3">
    <source>
        <dbReference type="Google" id="ProtNLM"/>
    </source>
</evidence>
<organism evidence="1 2">
    <name type="scientific">Prorocentrum cordatum</name>
    <dbReference type="NCBI Taxonomy" id="2364126"/>
    <lineage>
        <taxon>Eukaryota</taxon>
        <taxon>Sar</taxon>
        <taxon>Alveolata</taxon>
        <taxon>Dinophyceae</taxon>
        <taxon>Prorocentrales</taxon>
        <taxon>Prorocentraceae</taxon>
        <taxon>Prorocentrum</taxon>
    </lineage>
</organism>
<reference evidence="1" key="1">
    <citation type="submission" date="2023-10" db="EMBL/GenBank/DDBJ databases">
        <authorList>
            <person name="Chen Y."/>
            <person name="Shah S."/>
            <person name="Dougan E. K."/>
            <person name="Thang M."/>
            <person name="Chan C."/>
        </authorList>
    </citation>
    <scope>NUCLEOTIDE SEQUENCE [LARGE SCALE GENOMIC DNA]</scope>
</reference>
<comment type="caution">
    <text evidence="1">The sequence shown here is derived from an EMBL/GenBank/DDBJ whole genome shotgun (WGS) entry which is preliminary data.</text>
</comment>
<dbReference type="Proteomes" id="UP001189429">
    <property type="component" value="Unassembled WGS sequence"/>
</dbReference>
<gene>
    <name evidence="1" type="ORF">PCOR1329_LOCUS64047</name>
</gene>
<dbReference type="EMBL" id="CAUYUJ010018153">
    <property type="protein sequence ID" value="CAK0881110.1"/>
    <property type="molecule type" value="Genomic_DNA"/>
</dbReference>
<accession>A0ABN9W4T3</accession>
<evidence type="ECO:0000313" key="2">
    <source>
        <dbReference type="Proteomes" id="UP001189429"/>
    </source>
</evidence>
<protein>
    <recommendedName>
        <fullName evidence="3">SPOR domain-containing protein</fullName>
    </recommendedName>
</protein>
<sequence>MVPALPETPRPLAALLTREIRSGAVAVAKVVRNRESDVHVRMKPFVAQPQKKKIGVLKLLVLAALLVVNALLTRSRQSSLDDLFRAFKDEIAASVEAKLGSLRTTTISEISNHSTGLIRAVAARQDAVNQQFQTQATDIQARSDVLEQSQFEMRRQLDEMRKELYCQERAIPVKDYEDVQVRGRQPGPTVRIANLSEMASKESVNAELTEWLTQAGVAENQYKLIGDSHSKRYVIQMLGNGDAAQRKLRAARRALQRDGQTWRQFGVAAVPGGRAQIFVRLDKSARQIRGVVFIDSIPTITVQTGDAFGSKSRLLWNCSAVTSHGVGQKALPDTFNATFHGVE</sequence>